<dbReference type="RefSeq" id="WP_050596631.1">
    <property type="nucleotide sequence ID" value="NZ_JACDTY010000009.1"/>
</dbReference>
<evidence type="ECO:0000313" key="3">
    <source>
        <dbReference type="EMBL" id="MBA1142348.1"/>
    </source>
</evidence>
<evidence type="ECO:0000256" key="1">
    <source>
        <dbReference type="SAM" id="MobiDB-lite"/>
    </source>
</evidence>
<organism evidence="3 4">
    <name type="scientific">Mesorhizobium neociceri</name>
    <dbReference type="NCBI Taxonomy" id="1307853"/>
    <lineage>
        <taxon>Bacteria</taxon>
        <taxon>Pseudomonadati</taxon>
        <taxon>Pseudomonadota</taxon>
        <taxon>Alphaproteobacteria</taxon>
        <taxon>Hyphomicrobiales</taxon>
        <taxon>Phyllobacteriaceae</taxon>
        <taxon>Mesorhizobium</taxon>
    </lineage>
</organism>
<dbReference type="EMBL" id="JACDTY010000009">
    <property type="protein sequence ID" value="MBA1142348.1"/>
    <property type="molecule type" value="Genomic_DNA"/>
</dbReference>
<feature type="domain" description="Insertion element IS150 protein InsJ-like helix-turn-helix" evidence="2">
    <location>
        <begin position="12"/>
        <end position="61"/>
    </location>
</feature>
<comment type="caution">
    <text evidence="3">The sequence shown here is derived from an EMBL/GenBank/DDBJ whole genome shotgun (WGS) entry which is preliminary data.</text>
</comment>
<name>A0A838B6C7_9HYPH</name>
<feature type="region of interest" description="Disordered" evidence="1">
    <location>
        <begin position="54"/>
        <end position="78"/>
    </location>
</feature>
<keyword evidence="4" id="KW-1185">Reference proteome</keyword>
<sequence>MAGRQRVIDEDQKLELLQRMEAGETVSKLADEVGISRQPLHEWRDHLRLRGNLKSRRRGRPARSITGVDARSGARRHRWYDGTEGKELESFRVGLGPSGFQQ</sequence>
<dbReference type="Pfam" id="PF13518">
    <property type="entry name" value="HTH_28"/>
    <property type="match status" value="1"/>
</dbReference>
<dbReference type="Proteomes" id="UP000558284">
    <property type="component" value="Unassembled WGS sequence"/>
</dbReference>
<reference evidence="3 4" key="1">
    <citation type="submission" date="2020-07" db="EMBL/GenBank/DDBJ databases">
        <title>Definition of the novel symbiovar canariense within Mesorhizobium novociceri, a new species of genus Mesorhizobium nodulating Cicer canariense in the Caldera de Taburiente National Park (La Palma, Canary Islands).</title>
        <authorList>
            <person name="Leon-Barrios M."/>
            <person name="Perez-Yepez J."/>
            <person name="Flores-Felix J.D."/>
            <person name="Ramirez-Baena M.H."/>
            <person name="Pulido-Suarez L."/>
            <person name="Igual J.M."/>
            <person name="Velazquez E."/>
            <person name="Peix A."/>
        </authorList>
    </citation>
    <scope>NUCLEOTIDE SEQUENCE [LARGE SCALE GENOMIC DNA]</scope>
    <source>
        <strain evidence="3 4">CCANP35</strain>
    </source>
</reference>
<evidence type="ECO:0000313" key="4">
    <source>
        <dbReference type="Proteomes" id="UP000558284"/>
    </source>
</evidence>
<dbReference type="AlphaFoldDB" id="A0A838B6C7"/>
<evidence type="ECO:0000259" key="2">
    <source>
        <dbReference type="Pfam" id="PF13518"/>
    </source>
</evidence>
<protein>
    <submittedName>
        <fullName evidence="3">Helix-turn-helix domain-containing protein</fullName>
    </submittedName>
</protein>
<gene>
    <name evidence="3" type="ORF">H0241_19040</name>
</gene>
<proteinExistence type="predicted"/>
<accession>A0A838B6C7</accession>
<dbReference type="InterPro" id="IPR055247">
    <property type="entry name" value="InsJ-like_HTH"/>
</dbReference>